<gene>
    <name evidence="2" type="ORF">V1477_010323</name>
</gene>
<feature type="region of interest" description="Disordered" evidence="1">
    <location>
        <begin position="121"/>
        <end position="199"/>
    </location>
</feature>
<reference evidence="2 3" key="1">
    <citation type="journal article" date="2024" name="Ann. Entomol. Soc. Am.">
        <title>Genomic analyses of the southern and eastern yellowjacket wasps (Hymenoptera: Vespidae) reveal evolutionary signatures of social life.</title>
        <authorList>
            <person name="Catto M.A."/>
            <person name="Caine P.B."/>
            <person name="Orr S.E."/>
            <person name="Hunt B.G."/>
            <person name="Goodisman M.A.D."/>
        </authorList>
    </citation>
    <scope>NUCLEOTIDE SEQUENCE [LARGE SCALE GENOMIC DNA]</scope>
    <source>
        <strain evidence="2">232</strain>
        <tissue evidence="2">Head and thorax</tissue>
    </source>
</reference>
<name>A0ABD2C876_VESMC</name>
<dbReference type="EMBL" id="JAYRBN010000059">
    <property type="protein sequence ID" value="KAL2741262.1"/>
    <property type="molecule type" value="Genomic_DNA"/>
</dbReference>
<sequence length="253" mass="26960">MSVVPKLPLLFQRENVCRGKNVLGIVFRDTKGEFVISDGETERLGVSFSLWRNRGESGSRLGLSLNAVTRKVFDLKKIENSHRLCLDDLPVDARTSSNFSQRIINSNKVRVRAHCLKHAASPSVKRGGGVGGAESDARDGDGDGGDGDGGVVVIATNVEDGSGGGSDGGGRDAERRGAGCRTQQSACSPSAGYSDDRDERLSGVVEIGNSKIRDGGRNFMFLPCQGCTTLVSVSDTPCRKSRLLNFARALSRK</sequence>
<dbReference type="Proteomes" id="UP001607303">
    <property type="component" value="Unassembled WGS sequence"/>
</dbReference>
<evidence type="ECO:0000256" key="1">
    <source>
        <dbReference type="SAM" id="MobiDB-lite"/>
    </source>
</evidence>
<evidence type="ECO:0000313" key="2">
    <source>
        <dbReference type="EMBL" id="KAL2741262.1"/>
    </source>
</evidence>
<organism evidence="2 3">
    <name type="scientific">Vespula maculifrons</name>
    <name type="common">Eastern yellow jacket</name>
    <name type="synonym">Wasp</name>
    <dbReference type="NCBI Taxonomy" id="7453"/>
    <lineage>
        <taxon>Eukaryota</taxon>
        <taxon>Metazoa</taxon>
        <taxon>Ecdysozoa</taxon>
        <taxon>Arthropoda</taxon>
        <taxon>Hexapoda</taxon>
        <taxon>Insecta</taxon>
        <taxon>Pterygota</taxon>
        <taxon>Neoptera</taxon>
        <taxon>Endopterygota</taxon>
        <taxon>Hymenoptera</taxon>
        <taxon>Apocrita</taxon>
        <taxon>Aculeata</taxon>
        <taxon>Vespoidea</taxon>
        <taxon>Vespidae</taxon>
        <taxon>Vespinae</taxon>
        <taxon>Vespula</taxon>
    </lineage>
</organism>
<proteinExistence type="predicted"/>
<protein>
    <submittedName>
        <fullName evidence="2">Uncharacterized protein</fullName>
    </submittedName>
</protein>
<accession>A0ABD2C876</accession>
<keyword evidence="3" id="KW-1185">Reference proteome</keyword>
<evidence type="ECO:0000313" key="3">
    <source>
        <dbReference type="Proteomes" id="UP001607303"/>
    </source>
</evidence>
<comment type="caution">
    <text evidence="2">The sequence shown here is derived from an EMBL/GenBank/DDBJ whole genome shotgun (WGS) entry which is preliminary data.</text>
</comment>
<dbReference type="AlphaFoldDB" id="A0ABD2C876"/>